<dbReference type="EMBL" id="LSMT01002096">
    <property type="protein sequence ID" value="PFX11626.1"/>
    <property type="molecule type" value="Genomic_DNA"/>
</dbReference>
<name>A0A2B4R3A1_STYPI</name>
<evidence type="ECO:0000313" key="3">
    <source>
        <dbReference type="Proteomes" id="UP000225706"/>
    </source>
</evidence>
<keyword evidence="1" id="KW-0472">Membrane</keyword>
<protein>
    <recommendedName>
        <fullName evidence="4">Transmembrane protein</fullName>
    </recommendedName>
</protein>
<reference evidence="3" key="1">
    <citation type="journal article" date="2017" name="bioRxiv">
        <title>Comparative analysis of the genomes of Stylophora pistillata and Acropora digitifera provides evidence for extensive differences between species of corals.</title>
        <authorList>
            <person name="Voolstra C.R."/>
            <person name="Li Y."/>
            <person name="Liew Y.J."/>
            <person name="Baumgarten S."/>
            <person name="Zoccola D."/>
            <person name="Flot J.-F."/>
            <person name="Tambutte S."/>
            <person name="Allemand D."/>
            <person name="Aranda M."/>
        </authorList>
    </citation>
    <scope>NUCLEOTIDE SEQUENCE [LARGE SCALE GENOMIC DNA]</scope>
</reference>
<keyword evidence="3" id="KW-1185">Reference proteome</keyword>
<evidence type="ECO:0000256" key="1">
    <source>
        <dbReference type="SAM" id="Phobius"/>
    </source>
</evidence>
<feature type="transmembrane region" description="Helical" evidence="1">
    <location>
        <begin position="12"/>
        <end position="34"/>
    </location>
</feature>
<comment type="caution">
    <text evidence="2">The sequence shown here is derived from an EMBL/GenBank/DDBJ whole genome shotgun (WGS) entry which is preliminary data.</text>
</comment>
<dbReference type="AlphaFoldDB" id="A0A2B4R3A1"/>
<dbReference type="Proteomes" id="UP000225706">
    <property type="component" value="Unassembled WGS sequence"/>
</dbReference>
<evidence type="ECO:0008006" key="4">
    <source>
        <dbReference type="Google" id="ProtNLM"/>
    </source>
</evidence>
<organism evidence="2 3">
    <name type="scientific">Stylophora pistillata</name>
    <name type="common">Smooth cauliflower coral</name>
    <dbReference type="NCBI Taxonomy" id="50429"/>
    <lineage>
        <taxon>Eukaryota</taxon>
        <taxon>Metazoa</taxon>
        <taxon>Cnidaria</taxon>
        <taxon>Anthozoa</taxon>
        <taxon>Hexacorallia</taxon>
        <taxon>Scleractinia</taxon>
        <taxon>Astrocoeniina</taxon>
        <taxon>Pocilloporidae</taxon>
        <taxon>Stylophora</taxon>
    </lineage>
</organism>
<gene>
    <name evidence="2" type="ORF">AWC38_SpisGene24563</name>
</gene>
<evidence type="ECO:0000313" key="2">
    <source>
        <dbReference type="EMBL" id="PFX11626.1"/>
    </source>
</evidence>
<accession>A0A2B4R3A1</accession>
<proteinExistence type="predicted"/>
<sequence>MREMFSDMPFMYGMVAVVVGVAVSFVSVVVVGRLSKDCPNCRAKAQLKSAVPVKDLAFSCQDPQGSCIFLPKSSKIWHFLARIFNDLAFSCQDLQGSFIFLSRSLRLWCGSSRISKKSCQEFQTSFKDIGDEQRSKNENSKESCAYFINQCSDVKVNLIKKVVTVRITQKRSLTTLIILTVSSIRAADEHSAELAAAPFQTGET</sequence>
<keyword evidence="1" id="KW-0812">Transmembrane</keyword>
<keyword evidence="1" id="KW-1133">Transmembrane helix</keyword>